<dbReference type="SUPFAM" id="SSF51905">
    <property type="entry name" value="FAD/NAD(P)-binding domain"/>
    <property type="match status" value="2"/>
</dbReference>
<name>A0ABT0K2J6_9ACTN</name>
<dbReference type="Proteomes" id="UP001201873">
    <property type="component" value="Unassembled WGS sequence"/>
</dbReference>
<dbReference type="PROSITE" id="PS51257">
    <property type="entry name" value="PROKAR_LIPOPROTEIN"/>
    <property type="match status" value="1"/>
</dbReference>
<comment type="caution">
    <text evidence="2">The sequence shown here is derived from an EMBL/GenBank/DDBJ whole genome shotgun (WGS) entry which is preliminary data.</text>
</comment>
<keyword evidence="3" id="KW-1185">Reference proteome</keyword>
<dbReference type="SUPFAM" id="SSF48452">
    <property type="entry name" value="TPR-like"/>
    <property type="match status" value="1"/>
</dbReference>
<dbReference type="PANTHER" id="PTHR40254:SF1">
    <property type="entry name" value="BLR0577 PROTEIN"/>
    <property type="match status" value="1"/>
</dbReference>
<dbReference type="Gene3D" id="3.50.50.60">
    <property type="entry name" value="FAD/NAD(P)-binding domain"/>
    <property type="match status" value="2"/>
</dbReference>
<organism evidence="2 3">
    <name type="scientific">Frankia umida</name>
    <dbReference type="NCBI Taxonomy" id="573489"/>
    <lineage>
        <taxon>Bacteria</taxon>
        <taxon>Bacillati</taxon>
        <taxon>Actinomycetota</taxon>
        <taxon>Actinomycetes</taxon>
        <taxon>Frankiales</taxon>
        <taxon>Frankiaceae</taxon>
        <taxon>Frankia</taxon>
    </lineage>
</organism>
<gene>
    <name evidence="2" type="ORF">MXD59_19535</name>
</gene>
<dbReference type="InterPro" id="IPR036188">
    <property type="entry name" value="FAD/NAD-bd_sf"/>
</dbReference>
<dbReference type="InterPro" id="IPR052189">
    <property type="entry name" value="L-asp_N-monooxygenase_NS-form"/>
</dbReference>
<feature type="domain" description="FAD-dependent urate hydroxylase HpyO/Asp monooxygenase CreE-like FAD/NAD(P)-binding" evidence="1">
    <location>
        <begin position="18"/>
        <end position="167"/>
    </location>
</feature>
<proteinExistence type="predicted"/>
<dbReference type="EMBL" id="JALKFT010000023">
    <property type="protein sequence ID" value="MCK9877941.1"/>
    <property type="molecule type" value="Genomic_DNA"/>
</dbReference>
<dbReference type="InterPro" id="IPR038732">
    <property type="entry name" value="HpyO/CreE_NAD-binding"/>
</dbReference>
<dbReference type="Pfam" id="PF13454">
    <property type="entry name" value="NAD_binding_9"/>
    <property type="match status" value="1"/>
</dbReference>
<dbReference type="PANTHER" id="PTHR40254">
    <property type="entry name" value="BLR0577 PROTEIN"/>
    <property type="match status" value="1"/>
</dbReference>
<protein>
    <submittedName>
        <fullName evidence="2">FAD/NAD(P)-binding protein</fullName>
    </submittedName>
</protein>
<evidence type="ECO:0000313" key="3">
    <source>
        <dbReference type="Proteomes" id="UP001201873"/>
    </source>
</evidence>
<dbReference type="InterPro" id="IPR011990">
    <property type="entry name" value="TPR-like_helical_dom_sf"/>
</dbReference>
<reference evidence="2 3" key="1">
    <citation type="submission" date="2022-04" db="EMBL/GenBank/DDBJ databases">
        <title>Genome diversity in the genus Frankia.</title>
        <authorList>
            <person name="Carlos-Shanley C."/>
            <person name="Hahn D."/>
        </authorList>
    </citation>
    <scope>NUCLEOTIDE SEQUENCE [LARGE SCALE GENOMIC DNA]</scope>
    <source>
        <strain evidence="2 3">Ag45/Mut15</strain>
    </source>
</reference>
<evidence type="ECO:0000313" key="2">
    <source>
        <dbReference type="EMBL" id="MCK9877941.1"/>
    </source>
</evidence>
<accession>A0ABT0K2J6</accession>
<sequence>MSAYKLSTVPMSAPVVVAVVGGGASGCLATAQLARSASVTGRRFTILLVEPDEVGTGLAYLTRDPRHRLNVPAAKMSAFDDDPQHFLRWLRRHVAVDFPPGGFAPRQFYADYLRHTLEETLRAASGVRCEQVRARATDIRRHGRRLRLTLDDGTSHPVDGVVLALGHGASTTSWVPSALARSPRFIADPWRSQAEAYVPTGSDVLLVGAGLTMTDMAQRWSRAGVRLHVTSRHGLLPLPHAVEPAPPLAAPRLPAGPMSLGQARRLVFAHIRAAGGDWRRAVDALRPLTAELWSRLPVADQATFLATTVRRWDQVRHRVDPAVHAWLEQRRTEGSLVTHAARVVDARETETGVEVSLSDGSRVLAAAVLNCTGAGSGVRTSHDPLVMNLLAAGLATPDALDLGFATDASGRLAAADGPHPAIWAIGPLRRGQLWESTAMPEIRGQAAALAPALVAALPGPRGVRRVHDPYGLPLTASSAAAGRYVAGLGRILRVRSGAETLVAEAVEADPRFALGQAVLALLGAEWGADVDVEAALAQARRYAGRADERERRFIDVVTARIHEPGGAGSAAALLSYIHAYPEDALAVSIAVPTIAFSGATELPAEAWALVEGLAPVYRDNWWYRGLLAFTRQEQGRHEEAAELSALALAVEPTAGHAVHAKTHVHYETGDHAAGLAWLDTWISTCGSDSSHRAHFSWHAAMHEIALGEDSAVRARFTAQLAPPAVAGVRALVDSASLLWRGFTAGTWTSVDLGPVLDTVPGGLLVDPPTPFVALHAAIALAAVGDCQRLAALRRSAAARTSTVFTDTVAPLADALIHLTLGDPDRATEALVALPGVERLGGSAAQREIVEDTTIYCAVQAGRPDIAQALLRSRLDRRPSPRDAHLRAALCTGHPASRE</sequence>
<evidence type="ECO:0000259" key="1">
    <source>
        <dbReference type="Pfam" id="PF13454"/>
    </source>
</evidence>